<dbReference type="EMBL" id="JACEEZ010013541">
    <property type="protein sequence ID" value="KAG0720057.1"/>
    <property type="molecule type" value="Genomic_DNA"/>
</dbReference>
<comment type="caution">
    <text evidence="1">The sequence shown here is derived from an EMBL/GenBank/DDBJ whole genome shotgun (WGS) entry which is preliminary data.</text>
</comment>
<keyword evidence="2" id="KW-1185">Reference proteome</keyword>
<name>A0A8J4Y3Q4_CHIOP</name>
<protein>
    <submittedName>
        <fullName evidence="1">Uncharacterized protein</fullName>
    </submittedName>
</protein>
<evidence type="ECO:0000313" key="1">
    <source>
        <dbReference type="EMBL" id="KAG0720057.1"/>
    </source>
</evidence>
<evidence type="ECO:0000313" key="2">
    <source>
        <dbReference type="Proteomes" id="UP000770661"/>
    </source>
</evidence>
<dbReference type="Proteomes" id="UP000770661">
    <property type="component" value="Unassembled WGS sequence"/>
</dbReference>
<accession>A0A8J4Y3Q4</accession>
<sequence length="106" mass="11463">MSSLLKGSPVASTQPDLITAALEDSAARASQCNSEQSVFDRVKDSVREEYKQDAPPPLTPRDHPIALATRQVGAGGEDWRKRPEAIRAWNESLKCGGVLQGFTGKL</sequence>
<reference evidence="1" key="1">
    <citation type="submission" date="2020-07" db="EMBL/GenBank/DDBJ databases">
        <title>The High-quality genome of the commercially important snow crab, Chionoecetes opilio.</title>
        <authorList>
            <person name="Jeong J.-H."/>
            <person name="Ryu S."/>
        </authorList>
    </citation>
    <scope>NUCLEOTIDE SEQUENCE</scope>
    <source>
        <strain evidence="1">MADBK_172401_WGS</strain>
        <tissue evidence="1">Digestive gland</tissue>
    </source>
</reference>
<dbReference type="AlphaFoldDB" id="A0A8J4Y3Q4"/>
<gene>
    <name evidence="1" type="ORF">GWK47_049277</name>
</gene>
<organism evidence="1 2">
    <name type="scientific">Chionoecetes opilio</name>
    <name type="common">Atlantic snow crab</name>
    <name type="synonym">Cancer opilio</name>
    <dbReference type="NCBI Taxonomy" id="41210"/>
    <lineage>
        <taxon>Eukaryota</taxon>
        <taxon>Metazoa</taxon>
        <taxon>Ecdysozoa</taxon>
        <taxon>Arthropoda</taxon>
        <taxon>Crustacea</taxon>
        <taxon>Multicrustacea</taxon>
        <taxon>Malacostraca</taxon>
        <taxon>Eumalacostraca</taxon>
        <taxon>Eucarida</taxon>
        <taxon>Decapoda</taxon>
        <taxon>Pleocyemata</taxon>
        <taxon>Brachyura</taxon>
        <taxon>Eubrachyura</taxon>
        <taxon>Majoidea</taxon>
        <taxon>Majidae</taxon>
        <taxon>Chionoecetes</taxon>
    </lineage>
</organism>
<proteinExistence type="predicted"/>